<dbReference type="EMBL" id="BAABJR010000008">
    <property type="protein sequence ID" value="GAA5209631.1"/>
    <property type="molecule type" value="Genomic_DNA"/>
</dbReference>
<evidence type="ECO:0000256" key="1">
    <source>
        <dbReference type="SAM" id="MobiDB-lite"/>
    </source>
</evidence>
<dbReference type="RefSeq" id="WP_345631216.1">
    <property type="nucleotide sequence ID" value="NZ_BAABJR010000008.1"/>
</dbReference>
<name>A0ABP9T6V5_9ACTN</name>
<accession>A0ABP9T6V5</accession>
<reference evidence="3" key="1">
    <citation type="journal article" date="2019" name="Int. J. Syst. Evol. Microbiol.">
        <title>The Global Catalogue of Microorganisms (GCM) 10K type strain sequencing project: providing services to taxonomists for standard genome sequencing and annotation.</title>
        <authorList>
            <consortium name="The Broad Institute Genomics Platform"/>
            <consortium name="The Broad Institute Genome Sequencing Center for Infectious Disease"/>
            <person name="Wu L."/>
            <person name="Ma J."/>
        </authorList>
    </citation>
    <scope>NUCLEOTIDE SEQUENCE [LARGE SCALE GENOMIC DNA]</scope>
    <source>
        <strain evidence="3">JCM 18306</strain>
    </source>
</reference>
<gene>
    <name evidence="2" type="ORF">GCM10023323_33980</name>
</gene>
<evidence type="ECO:0000313" key="2">
    <source>
        <dbReference type="EMBL" id="GAA5209631.1"/>
    </source>
</evidence>
<keyword evidence="3" id="KW-1185">Reference proteome</keyword>
<protein>
    <submittedName>
        <fullName evidence="2">Uncharacterized protein</fullName>
    </submittedName>
</protein>
<sequence>MLNDPYAVLRALLRAEGARRTPKPETGRPQAPSEPRPPVREGRRD</sequence>
<feature type="region of interest" description="Disordered" evidence="1">
    <location>
        <begin position="13"/>
        <end position="45"/>
    </location>
</feature>
<feature type="compositionally biased region" description="Basic and acidic residues" evidence="1">
    <location>
        <begin position="16"/>
        <end position="26"/>
    </location>
</feature>
<dbReference type="Proteomes" id="UP001499878">
    <property type="component" value="Unassembled WGS sequence"/>
</dbReference>
<organism evidence="2 3">
    <name type="scientific">Streptomyces thinghirensis</name>
    <dbReference type="NCBI Taxonomy" id="551547"/>
    <lineage>
        <taxon>Bacteria</taxon>
        <taxon>Bacillati</taxon>
        <taxon>Actinomycetota</taxon>
        <taxon>Actinomycetes</taxon>
        <taxon>Kitasatosporales</taxon>
        <taxon>Streptomycetaceae</taxon>
        <taxon>Streptomyces</taxon>
    </lineage>
</organism>
<comment type="caution">
    <text evidence="2">The sequence shown here is derived from an EMBL/GenBank/DDBJ whole genome shotgun (WGS) entry which is preliminary data.</text>
</comment>
<proteinExistence type="predicted"/>
<evidence type="ECO:0000313" key="3">
    <source>
        <dbReference type="Proteomes" id="UP001499878"/>
    </source>
</evidence>